<keyword evidence="1" id="KW-0677">Repeat</keyword>
<evidence type="ECO:0000313" key="4">
    <source>
        <dbReference type="Proteomes" id="UP000186040"/>
    </source>
</evidence>
<dbReference type="PROSITE" id="PS51903">
    <property type="entry name" value="CLP_R"/>
    <property type="match status" value="1"/>
</dbReference>
<dbReference type="InterPro" id="IPR004176">
    <property type="entry name" value="Clp_R_N"/>
</dbReference>
<dbReference type="SUPFAM" id="SSF81923">
    <property type="entry name" value="Double Clp-N motif"/>
    <property type="match status" value="2"/>
</dbReference>
<dbReference type="EMBL" id="MKQR01000026">
    <property type="protein sequence ID" value="OLR90786.1"/>
    <property type="molecule type" value="Genomic_DNA"/>
</dbReference>
<comment type="caution">
    <text evidence="3">The sequence shown here is derived from an EMBL/GenBank/DDBJ whole genome shotgun (WGS) entry which is preliminary data.</text>
</comment>
<dbReference type="Gene3D" id="1.10.1780.10">
    <property type="entry name" value="Clp, N-terminal domain"/>
    <property type="match status" value="2"/>
</dbReference>
<name>A0A1Q9LFH3_9PSEU</name>
<feature type="domain" description="Clp R" evidence="2">
    <location>
        <begin position="2"/>
        <end position="174"/>
    </location>
</feature>
<reference evidence="3 4" key="1">
    <citation type="submission" date="2016-10" db="EMBL/GenBank/DDBJ databases">
        <title>The Draft Genome Sequence of Actinokineospora bangkokensis 44EHWT reveals the biosynthetic pathway of antifungal compounds Thailandins with unusual extender unit butylmalonyl-CoA.</title>
        <authorList>
            <person name="Greule A."/>
            <person name="Intra B."/>
            <person name="Flemming S."/>
            <person name="Rommel M.G."/>
            <person name="Panbangred W."/>
            <person name="Bechthold A."/>
        </authorList>
    </citation>
    <scope>NUCLEOTIDE SEQUENCE [LARGE SCALE GENOMIC DNA]</scope>
    <source>
        <strain evidence="3 4">44EHW</strain>
    </source>
</reference>
<dbReference type="RefSeq" id="WP_075977457.1">
    <property type="nucleotide sequence ID" value="NZ_MKQR01000026.1"/>
</dbReference>
<dbReference type="Pfam" id="PF02861">
    <property type="entry name" value="Clp_N"/>
    <property type="match status" value="1"/>
</dbReference>
<dbReference type="InterPro" id="IPR036628">
    <property type="entry name" value="Clp_N_dom_sf"/>
</dbReference>
<keyword evidence="4" id="KW-1185">Reference proteome</keyword>
<accession>A0A1Q9LFH3</accession>
<evidence type="ECO:0000256" key="1">
    <source>
        <dbReference type="PROSITE-ProRule" id="PRU01251"/>
    </source>
</evidence>
<dbReference type="STRING" id="1193682.BJP25_29860"/>
<dbReference type="OrthoDB" id="3628183at2"/>
<sequence length="174" mass="17948">MFERFSRSARAAVRGGVLAATEEGADRLTPEHLLLGVLGNAGTAAFLAARGITPESARERVELARRRGGLSTSDAEALGDLGIDVDAVVAAVERAHGEGALAVPRPRRRSGRVPVAPETKLVLQRSLLEVRELGGGAIEDAHLLLAVLRTGGPAADVLSSAGVTRPVLAALARA</sequence>
<organism evidence="3 4">
    <name type="scientific">Actinokineospora bangkokensis</name>
    <dbReference type="NCBI Taxonomy" id="1193682"/>
    <lineage>
        <taxon>Bacteria</taxon>
        <taxon>Bacillati</taxon>
        <taxon>Actinomycetota</taxon>
        <taxon>Actinomycetes</taxon>
        <taxon>Pseudonocardiales</taxon>
        <taxon>Pseudonocardiaceae</taxon>
        <taxon>Actinokineospora</taxon>
    </lineage>
</organism>
<evidence type="ECO:0000313" key="3">
    <source>
        <dbReference type="EMBL" id="OLR90786.1"/>
    </source>
</evidence>
<protein>
    <recommendedName>
        <fullName evidence="2">Clp R domain-containing protein</fullName>
    </recommendedName>
</protein>
<dbReference type="Proteomes" id="UP000186040">
    <property type="component" value="Unassembled WGS sequence"/>
</dbReference>
<evidence type="ECO:0000259" key="2">
    <source>
        <dbReference type="PROSITE" id="PS51903"/>
    </source>
</evidence>
<dbReference type="AlphaFoldDB" id="A0A1Q9LFH3"/>
<proteinExistence type="predicted"/>
<gene>
    <name evidence="3" type="ORF">BJP25_29860</name>
</gene>